<organism evidence="1 2">
    <name type="scientific">Ancylobacter rudongensis</name>
    <dbReference type="NCBI Taxonomy" id="177413"/>
    <lineage>
        <taxon>Bacteria</taxon>
        <taxon>Pseudomonadati</taxon>
        <taxon>Pseudomonadota</taxon>
        <taxon>Alphaproteobacteria</taxon>
        <taxon>Hyphomicrobiales</taxon>
        <taxon>Xanthobacteraceae</taxon>
        <taxon>Ancylobacter</taxon>
    </lineage>
</organism>
<dbReference type="Pfam" id="PF05136">
    <property type="entry name" value="Phage_portal_2"/>
    <property type="match status" value="1"/>
</dbReference>
<dbReference type="NCBIfam" id="TIGR01539">
    <property type="entry name" value="portal_lambda"/>
    <property type="match status" value="1"/>
</dbReference>
<dbReference type="Proteomes" id="UP000198889">
    <property type="component" value="Unassembled WGS sequence"/>
</dbReference>
<name>A0A1G4RI23_9HYPH</name>
<evidence type="ECO:0000313" key="1">
    <source>
        <dbReference type="EMBL" id="SCW56478.1"/>
    </source>
</evidence>
<dbReference type="AlphaFoldDB" id="A0A1G4RI23"/>
<dbReference type="GO" id="GO:0005198">
    <property type="term" value="F:structural molecule activity"/>
    <property type="evidence" value="ECO:0007669"/>
    <property type="project" value="InterPro"/>
</dbReference>
<accession>A0A1G4RI23</accession>
<dbReference type="STRING" id="177413.SAMN05660859_1667"/>
<dbReference type="RefSeq" id="WP_091437833.1">
    <property type="nucleotide sequence ID" value="NZ_FMTP01000002.1"/>
</dbReference>
<keyword evidence="2" id="KW-1185">Reference proteome</keyword>
<reference evidence="2" key="1">
    <citation type="submission" date="2016-10" db="EMBL/GenBank/DDBJ databases">
        <authorList>
            <person name="Varghese N."/>
            <person name="Submissions S."/>
        </authorList>
    </citation>
    <scope>NUCLEOTIDE SEQUENCE [LARGE SCALE GENOMIC DNA]</scope>
    <source>
        <strain evidence="2">CGMCC 1.1761</strain>
    </source>
</reference>
<evidence type="ECO:0000313" key="2">
    <source>
        <dbReference type="Proteomes" id="UP000198889"/>
    </source>
</evidence>
<dbReference type="InterPro" id="IPR006429">
    <property type="entry name" value="Phage_lambda_portal"/>
</dbReference>
<proteinExistence type="predicted"/>
<sequence>MMGLVSSLFDRAKSALRPASRSYEGAATGRRATGWGGMRNQHGAAQAARAPLGYRARYLVANNPNAAAAKAAWVAALVGTGIVPAVTGTLAARWTAWTDEADADGLMDFYGLTALMVGGMVVDGEALALLIATPAGLRIRVLDPDQLDASLTRPLPQGGRIVNGVEFDMFGSRVAYWIVKERPEIGLGLNLQPVRVPAEDVVHLFRPDFPGQVRGVSWFAPAILRLAEHDEWHGAQLTRQKVGALLAGLITTTDGTAPFGGETQGEALIGSLEPGAMVVLPPGKDVTFSNPPAIAQEANDFARITLHEIAAALGLPYEVLTGDLSSVNYSSIRAGLVEWRRRVEMTQHNVIVFQALRPIWRRWAMIESLQGRLAARPQELLPVRWITPKQQWVDPAKDVQAEIEAINAGLMSRREAVAARGMDVGALDAEIAADKAREASLGLAFTAPATAKPTPAIEETVA</sequence>
<dbReference type="EMBL" id="FMTP01000002">
    <property type="protein sequence ID" value="SCW56478.1"/>
    <property type="molecule type" value="Genomic_DNA"/>
</dbReference>
<gene>
    <name evidence="1" type="ORF">SAMN05660859_1667</name>
</gene>
<protein>
    <submittedName>
        <fullName evidence="1">Phage portal protein, lambda family</fullName>
    </submittedName>
</protein>
<dbReference type="GO" id="GO:0019068">
    <property type="term" value="P:virion assembly"/>
    <property type="evidence" value="ECO:0007669"/>
    <property type="project" value="InterPro"/>
</dbReference>